<evidence type="ECO:0000313" key="4">
    <source>
        <dbReference type="Proteomes" id="UP000294613"/>
    </source>
</evidence>
<dbReference type="InterPro" id="IPR001387">
    <property type="entry name" value="Cro/C1-type_HTH"/>
</dbReference>
<evidence type="ECO:0000313" key="3">
    <source>
        <dbReference type="EMBL" id="TCS60170.1"/>
    </source>
</evidence>
<dbReference type="AlphaFoldDB" id="A0A4R3J6T6"/>
<dbReference type="InterPro" id="IPR010982">
    <property type="entry name" value="Lambda_DNA-bd_dom_sf"/>
</dbReference>
<dbReference type="GO" id="GO:0003677">
    <property type="term" value="F:DNA binding"/>
    <property type="evidence" value="ECO:0007669"/>
    <property type="project" value="InterPro"/>
</dbReference>
<dbReference type="RefSeq" id="WP_116442520.1">
    <property type="nucleotide sequence ID" value="NZ_BHEO01000008.1"/>
</dbReference>
<organism evidence="3 4">
    <name type="scientific">Faecalimonas umbilicata</name>
    <dbReference type="NCBI Taxonomy" id="1912855"/>
    <lineage>
        <taxon>Bacteria</taxon>
        <taxon>Bacillati</taxon>
        <taxon>Bacillota</taxon>
        <taxon>Clostridia</taxon>
        <taxon>Lachnospirales</taxon>
        <taxon>Lachnospiraceae</taxon>
        <taxon>Faecalimonas</taxon>
    </lineage>
</organism>
<feature type="domain" description="HTH cro/C1-type" evidence="1">
    <location>
        <begin position="8"/>
        <end position="62"/>
    </location>
</feature>
<reference evidence="2 5" key="1">
    <citation type="journal article" date="2018" name="Int. J. Syst. Evol. Microbiol.">
        <title>Draft Genome Sequence of Faecalimonas umbilicata JCM 30896T, an Acetate-Producing Bacterium Isolated from Human Feces.</title>
        <authorList>
            <person name="Sakamoto M."/>
            <person name="Ikeyama N."/>
            <person name="Yuki M."/>
            <person name="Ohkuma M."/>
        </authorList>
    </citation>
    <scope>NUCLEOTIDE SEQUENCE [LARGE SCALE GENOMIC DNA]</scope>
    <source>
        <strain evidence="2 5">EGH7</strain>
    </source>
</reference>
<proteinExistence type="predicted"/>
<gene>
    <name evidence="3" type="ORF">EDD74_14510</name>
    <name evidence="2" type="ORF">FAEUMB_26330</name>
</gene>
<comment type="caution">
    <text evidence="3">The sequence shown here is derived from an EMBL/GenBank/DDBJ whole genome shotgun (WGS) entry which is preliminary data.</text>
</comment>
<dbReference type="SMART" id="SM00530">
    <property type="entry name" value="HTH_XRE"/>
    <property type="match status" value="1"/>
</dbReference>
<dbReference type="Gene3D" id="1.10.260.40">
    <property type="entry name" value="lambda repressor-like DNA-binding domains"/>
    <property type="match status" value="1"/>
</dbReference>
<dbReference type="Pfam" id="PF01381">
    <property type="entry name" value="HTH_3"/>
    <property type="match status" value="1"/>
</dbReference>
<dbReference type="Proteomes" id="UP000294613">
    <property type="component" value="Unassembled WGS sequence"/>
</dbReference>
<dbReference type="CDD" id="cd00093">
    <property type="entry name" value="HTH_XRE"/>
    <property type="match status" value="1"/>
</dbReference>
<name>A0A4R3J6T6_9FIRM</name>
<dbReference type="EMBL" id="BHEO01000008">
    <property type="protein sequence ID" value="GBU06092.1"/>
    <property type="molecule type" value="Genomic_DNA"/>
</dbReference>
<protein>
    <submittedName>
        <fullName evidence="3">Helix-turn-helix protein</fullName>
    </submittedName>
</protein>
<sequence>MKDIGLTLKKARENKKYTQKRVMELTGIHRKSLSGYENNVAEPDLNTFAILAKLYNLSADEVLEIRPVCNSARLSCLEASMLFSFHSLPEAKQRELLVQLEALVKYYGTDS</sequence>
<dbReference type="PROSITE" id="PS50943">
    <property type="entry name" value="HTH_CROC1"/>
    <property type="match status" value="1"/>
</dbReference>
<reference evidence="3 4" key="2">
    <citation type="submission" date="2019-03" db="EMBL/GenBank/DDBJ databases">
        <title>Genomic Encyclopedia of Type Strains, Phase IV (KMG-IV): sequencing the most valuable type-strain genomes for metagenomic binning, comparative biology and taxonomic classification.</title>
        <authorList>
            <person name="Goeker M."/>
        </authorList>
    </citation>
    <scope>NUCLEOTIDE SEQUENCE [LARGE SCALE GENOMIC DNA]</scope>
    <source>
        <strain evidence="3 4">DSM 103426</strain>
    </source>
</reference>
<dbReference type="SUPFAM" id="SSF47413">
    <property type="entry name" value="lambda repressor-like DNA-binding domains"/>
    <property type="match status" value="1"/>
</dbReference>
<evidence type="ECO:0000259" key="1">
    <source>
        <dbReference type="PROSITE" id="PS50943"/>
    </source>
</evidence>
<evidence type="ECO:0000313" key="5">
    <source>
        <dbReference type="Proteomes" id="UP000702954"/>
    </source>
</evidence>
<dbReference type="Proteomes" id="UP000702954">
    <property type="component" value="Unassembled WGS sequence"/>
</dbReference>
<keyword evidence="5" id="KW-1185">Reference proteome</keyword>
<accession>A0A4R3J6T6</accession>
<evidence type="ECO:0000313" key="2">
    <source>
        <dbReference type="EMBL" id="GBU06092.1"/>
    </source>
</evidence>
<dbReference type="EMBL" id="SLZV01000045">
    <property type="protein sequence ID" value="TCS60170.1"/>
    <property type="molecule type" value="Genomic_DNA"/>
</dbReference>